<evidence type="ECO:0000313" key="12">
    <source>
        <dbReference type="Proteomes" id="UP001154114"/>
    </source>
</evidence>
<feature type="coiled-coil region" evidence="8">
    <location>
        <begin position="1029"/>
        <end position="1136"/>
    </location>
</feature>
<evidence type="ECO:0000256" key="3">
    <source>
        <dbReference type="ARBA" id="ARBA00022840"/>
    </source>
</evidence>
<evidence type="ECO:0000313" key="11">
    <source>
        <dbReference type="EMBL" id="CAH0629062.1"/>
    </source>
</evidence>
<feature type="coiled-coil region" evidence="8">
    <location>
        <begin position="542"/>
        <end position="624"/>
    </location>
</feature>
<feature type="coiled-coil region" evidence="8">
    <location>
        <begin position="2934"/>
        <end position="3040"/>
    </location>
</feature>
<feature type="compositionally biased region" description="Basic and acidic residues" evidence="9">
    <location>
        <begin position="3050"/>
        <end position="3066"/>
    </location>
</feature>
<feature type="domain" description="Kinesin motor" evidence="10">
    <location>
        <begin position="4"/>
        <end position="323"/>
    </location>
</feature>
<dbReference type="FunFam" id="3.40.850.10:FF:000177">
    <property type="entry name" value="Kinesin-like protein"/>
    <property type="match status" value="1"/>
</dbReference>
<dbReference type="GO" id="GO:0000278">
    <property type="term" value="P:mitotic cell cycle"/>
    <property type="evidence" value="ECO:0007669"/>
    <property type="project" value="TreeGrafter"/>
</dbReference>
<feature type="coiled-coil region" evidence="8">
    <location>
        <begin position="2821"/>
        <end position="2883"/>
    </location>
</feature>
<feature type="coiled-coil region" evidence="8">
    <location>
        <begin position="1251"/>
        <end position="1369"/>
    </location>
</feature>
<protein>
    <recommendedName>
        <fullName evidence="10">Kinesin motor domain-containing protein</fullName>
    </recommendedName>
</protein>
<keyword evidence="2 7" id="KW-0547">Nucleotide-binding</keyword>
<dbReference type="GO" id="GO:0007018">
    <property type="term" value="P:microtubule-based movement"/>
    <property type="evidence" value="ECO:0007669"/>
    <property type="project" value="InterPro"/>
</dbReference>
<dbReference type="PROSITE" id="PS00411">
    <property type="entry name" value="KINESIN_MOTOR_1"/>
    <property type="match status" value="1"/>
</dbReference>
<keyword evidence="3 7" id="KW-0067">ATP-binding</keyword>
<sequence>MSDNIKVVVKVRPLISREIEEKLSYQWQVKNNTLYQLDHNGKPLGQSFTFDKVYDQDAKTSDVYEDVAKPIVEAATAGFNGTIFAYGQTSSGKTYTMTGTECSPGIIPLAVLNLFEFIKNVPDRDFLVRVSYIEIYNETVKDLLNEKKDIKIMESLQGLKMDSKEKVTSSPEEVLDAMKQGEANRQKGATNMNEQSSRSHSIFQITIESREHIEGEEEAGCVKVSQLNLVDLAGSERAGQTGATGIRFKEGTHINKSLSNLALVIKQLSENNQFVNYRDSKLTRILQNSLGGNAKTSIVCAVTPAAIEETISTLQFANRAKAIKNKPEVNEVATDKSMIQSLTKEMSILKAQLESKKTLEQDNCKLQHKIANLQKLILNGFAQRRSVDLISGPRRKLQQPRRITISTLHTIEDESIVPIPKFCTPSLKYNPALIPSAVLPARSSTTSSSTTLPSVAEEPLLKTPTKNRAIHFSGEVIELDSDDDMTHDDGQTCSPIHKCYGASKTPPCILRKNVKEAEKNLKDIVEWTEREKMYAPSVVEYMEKLEQNMAVITNLRDDIERLSQQSKEKDLTIDQLQSKINKAEEDVKISKIDQQRLAEWEISYETLRIKAKRREEELLSLLEEMSVTNKKPEDMGKLLSRTLDKEVHFMDISKDISLVNSDNESSIVNTNDDDIDPVNDLLAASETQLTSNQNIIDLEANLFTYKQKITALENLSQELQEKVNAFQDKLVNVENENSLLKSTIDTLNCTIKQQKENLESANNDMESYNKLIQELHIKLTQKEVLPKVNINDSVLENMIANEEKFIANNENMKNIVHSLKIALDKRNQEIITLKTQVDSQNDVTEQLNTKTKEMDVLKSKISDLEKNINENIAIINKLMHEKNDLKDIETQLSEKLTLIQEKLNEQENVHKENEKLVKNLKDENSKLTYAIAEKNIAEVQISDINKQLLTQIDELKDKILELEKDIATKDDLIRSLQKDDEEEKECLLKAKSSVIKSQVILNTLSGNMQQVPDIIDNFVNIFNVLHDTMNTLENVANEIVVQKQETEKNNTHLNNLLEEMKSKHNLEITTLEQQLTNLQDQVAKHTETDMGDDNNEELTRELQKSRQDLDVKLLECKSLEEKLFQAEQNIIAINQEITILQADKLNLDQILLDKNAVISDLTNKLEEIEGVLQQKITSFNDVEDQLNNLSEKSSLLFKNVFTKVVEFADSFTIQIENRKEAQSDCVKIYEQILESLDKIKDTIITNKNVDDENISQQLIEAKKEIVELSQQNINLLQELSNIENSNKDLSKEAQLIQNDNKKLSEELLDTQSLLKDLQTELQLKANDLANMETKVRDWKDQFTNLDSVMKQQMNELKLENESLKSLKSVNTNGSQKPVMVYQHTDSYDATHPIPVDKELIELFSQKPAPSLVTMCNNIIDSIQPKEIDSNTTTISSNAPDSVKSHDTYVVKCKCLELKSELEAAKEENARTLDLLVEMEALNRHLLQEQEEVREEIQLLVAPALELQKKIVNHKTNLSILTATTYAENKSLKSQIKVLQHHHSRFHNVCQRDIPDFKKQLRELVVLLQGDPNITGQQNTSFKRYSLPDVLDNNTSVANFKNDSTLDGDLLMLDTNVTLTTAADNTLLGHEQTCLNLTQFYDEVNDQANDLHQVTNQNLEHNMELLTHDHQTMCEKLMMLKDENYKLRELVDKYTDIKQIMTDAQTSHNNTNIHVNDSERIIAANNLKLNENKMSECVKCKKVLVELRAAHEKLNGELKSLIPELVQVKAQKAEIEQKFTNLLLEAPATEDLVKKLNTLEKEYNSQIEEIASLKSLLNTKSQAAQEKINDEVKSLNDELLEVKAQKTEIEQKYSNLVLEIPQTDVLVKRLTILEKDYNNQIQEIAKLKNVVSVKNQEIKSLQEENDSLSNQVMESISEADDLSKQLKDLKQTHSELLEKSKSEQPPADIISKDNNVLSCSECLAKDELIRAIQSSMTPHTKLNRSLSDSETSSRCNMIVTLQSELDAGREDCKVLTEDVVTIKNHLERGNLSMDLDVSMEDSSLYREGTNLQSNKCNMPDIPEERLSDIYTLDKTECVNYFLEITGVENNTLKPNLKIIELMRMFYDNMVAKHGTEVENLTNKIKHFEEFKKQIQDQYNTLIEKHTQITTELEQKDLNNQTIANVLAKIKSNINTFSEEVLNTMDIEDSNKLIDMFKENLKILDKELSLSSTDAFEYLINKIVNKQENELTKIVEQSKKLKENVSSVTFELNSANQNLAQMKDLLSSKESEFNLIKAQKEKIHEISNAVTLDIIKRDKEITETMTRGYQKLVDLKIIDQNIDLTLPLDNNIHRLFDVLINEHKNPKNEENKQMLEKDKEYLVMEKDALLLEVRNLKQILEEKQADIEALQNRSEKLQESNNAITMNLIDKDTKLQELKTLQEDLNKLYENKVDENNANMVLIQNLTDEVNLLKVHLQDKEKAIENLEATIQEQNEYNVKDVKIAELLETVKELRDDVAHLKAINAVIVEEKETYASELLKSSDTIKKNNLDMDKMTSDILVLKESIKDNAIIIDNLNTEAKKMLKQNMELKEQLEVRIKEHSRLETNLKTHEDTAQIQTRMIMRLEKQKIEDEKNMIEKNKQIEELTNRNAALQKLCETYTDSNVKDELELLRRNKETLETRVSELEALLQSHKPRLSLEAIADSSRRRRQSLIDSNRMFTDKNDFEVHNLMEAVFESRPKPDDLFMDVDEDVSNRSTPIRLSKGRESLSLSRTDQSEKEEDHPSRPSSVVATRRRRQSSHDLHRSVVRHTPSPLGLESSRLVEDCHHSKSANSSGGLDSEVSQLKERLTSCQQELEDLKEKYRELDEECETCAEYLRERDEQCGRLKKERTALQATITDLKSKLANQTINPNQSQQSILKPTFSDVAVNTDEDWTNLHSVVVDRMSFDAEVEKNKKLTKTIEELRFKKQDLKNTLGKMQKALERNGGSRELEAMKTELSSCKQELAQLRERYRELDEECDTCAQYLREREQQCRELREAKTALEARIQELQCDNEQISAITQTTRKKRQSLHDQNRGAARDVRDAATETSDDFLSYQVERDGGFRSAADEMQVKEMKRLRSVVEVLSQQKALLEQQLVSAALHAPPHAMYVATGSAIVQVTHIHYTLSCVRWWRCCRSRRRSWSSSWCRPRCTRRRTPCTSPPAAPSCR</sequence>
<evidence type="ECO:0000256" key="4">
    <source>
        <dbReference type="ARBA" id="ARBA00023054"/>
    </source>
</evidence>
<dbReference type="InterPro" id="IPR019821">
    <property type="entry name" value="Kinesin_motor_CS"/>
</dbReference>
<evidence type="ECO:0000256" key="8">
    <source>
        <dbReference type="SAM" id="Coils"/>
    </source>
</evidence>
<dbReference type="GO" id="GO:0008017">
    <property type="term" value="F:microtubule binding"/>
    <property type="evidence" value="ECO:0007669"/>
    <property type="project" value="InterPro"/>
</dbReference>
<dbReference type="Gene3D" id="3.40.850.10">
    <property type="entry name" value="Kinesin motor domain"/>
    <property type="match status" value="1"/>
</dbReference>
<dbReference type="GO" id="GO:0003777">
    <property type="term" value="F:microtubule motor activity"/>
    <property type="evidence" value="ECO:0007669"/>
    <property type="project" value="InterPro"/>
</dbReference>
<dbReference type="PANTHER" id="PTHR47968:SF75">
    <property type="entry name" value="CENTROMERE-ASSOCIATED PROTEIN E"/>
    <property type="match status" value="1"/>
</dbReference>
<dbReference type="InterPro" id="IPR036961">
    <property type="entry name" value="Kinesin_motor_dom_sf"/>
</dbReference>
<accession>A0A9P0G101</accession>
<dbReference type="InterPro" id="IPR027640">
    <property type="entry name" value="Kinesin-like_fam"/>
</dbReference>
<comment type="subcellular location">
    <subcellularLocation>
        <location evidence="1">Cytoplasm</location>
        <location evidence="1">Cytoskeleton</location>
    </subcellularLocation>
</comment>
<proteinExistence type="inferred from homology"/>
<feature type="coiled-coil region" evidence="8">
    <location>
        <begin position="1454"/>
        <end position="1498"/>
    </location>
</feature>
<feature type="coiled-coil region" evidence="8">
    <location>
        <begin position="847"/>
        <end position="979"/>
    </location>
</feature>
<dbReference type="Gene3D" id="1.10.287.1490">
    <property type="match status" value="2"/>
</dbReference>
<comment type="similarity">
    <text evidence="7">Belongs to the TRAFAC class myosin-kinesin ATPase superfamily. Kinesin family.</text>
</comment>
<keyword evidence="6" id="KW-0963">Cytoplasm</keyword>
<dbReference type="InterPro" id="IPR027417">
    <property type="entry name" value="P-loop_NTPase"/>
</dbReference>
<evidence type="ECO:0000259" key="10">
    <source>
        <dbReference type="PROSITE" id="PS50067"/>
    </source>
</evidence>
<evidence type="ECO:0000256" key="1">
    <source>
        <dbReference type="ARBA" id="ARBA00004245"/>
    </source>
</evidence>
<evidence type="ECO:0000256" key="5">
    <source>
        <dbReference type="ARBA" id="ARBA00023175"/>
    </source>
</evidence>
<keyword evidence="5 7" id="KW-0505">Motor protein</keyword>
<evidence type="ECO:0000256" key="7">
    <source>
        <dbReference type="PROSITE-ProRule" id="PRU00283"/>
    </source>
</evidence>
<keyword evidence="4 8" id="KW-0175">Coiled coil</keyword>
<feature type="compositionally biased region" description="Basic and acidic residues" evidence="9">
    <location>
        <begin position="2754"/>
        <end position="2764"/>
    </location>
</feature>
<feature type="coiled-coil region" evidence="8">
    <location>
        <begin position="1764"/>
        <end position="1938"/>
    </location>
</feature>
<evidence type="ECO:0000256" key="9">
    <source>
        <dbReference type="SAM" id="MobiDB-lite"/>
    </source>
</evidence>
<gene>
    <name evidence="11" type="ORF">CINC_LOCUS13251</name>
</gene>
<dbReference type="PROSITE" id="PS50067">
    <property type="entry name" value="KINESIN_MOTOR_2"/>
    <property type="match status" value="1"/>
</dbReference>
<reference evidence="11" key="1">
    <citation type="submission" date="2021-12" db="EMBL/GenBank/DDBJ databases">
        <authorList>
            <person name="King R."/>
        </authorList>
    </citation>
    <scope>NUCLEOTIDE SEQUENCE</scope>
</reference>
<dbReference type="Pfam" id="PF00225">
    <property type="entry name" value="Kinesin"/>
    <property type="match status" value="1"/>
</dbReference>
<evidence type="ECO:0000256" key="2">
    <source>
        <dbReference type="ARBA" id="ARBA00022741"/>
    </source>
</evidence>
<dbReference type="SMART" id="SM00129">
    <property type="entry name" value="KISc"/>
    <property type="match status" value="1"/>
</dbReference>
<organism evidence="11 12">
    <name type="scientific">Chrysodeixis includens</name>
    <name type="common">Soybean looper</name>
    <name type="synonym">Pseudoplusia includens</name>
    <dbReference type="NCBI Taxonomy" id="689277"/>
    <lineage>
        <taxon>Eukaryota</taxon>
        <taxon>Metazoa</taxon>
        <taxon>Ecdysozoa</taxon>
        <taxon>Arthropoda</taxon>
        <taxon>Hexapoda</taxon>
        <taxon>Insecta</taxon>
        <taxon>Pterygota</taxon>
        <taxon>Neoptera</taxon>
        <taxon>Endopterygota</taxon>
        <taxon>Lepidoptera</taxon>
        <taxon>Glossata</taxon>
        <taxon>Ditrysia</taxon>
        <taxon>Noctuoidea</taxon>
        <taxon>Noctuidae</taxon>
        <taxon>Plusiinae</taxon>
        <taxon>Chrysodeixis</taxon>
    </lineage>
</organism>
<feature type="region of interest" description="Disordered" evidence="9">
    <location>
        <begin position="2736"/>
        <end position="2799"/>
    </location>
</feature>
<feature type="coiled-coil region" evidence="8">
    <location>
        <begin position="695"/>
        <end position="778"/>
    </location>
</feature>
<dbReference type="PANTHER" id="PTHR47968">
    <property type="entry name" value="CENTROMERE PROTEIN E"/>
    <property type="match status" value="1"/>
</dbReference>
<dbReference type="EMBL" id="LR824012">
    <property type="protein sequence ID" value="CAH0629062.1"/>
    <property type="molecule type" value="Genomic_DNA"/>
</dbReference>
<dbReference type="GO" id="GO:0005524">
    <property type="term" value="F:ATP binding"/>
    <property type="evidence" value="ECO:0007669"/>
    <property type="project" value="UniProtKB-UniRule"/>
</dbReference>
<feature type="coiled-coil region" evidence="8">
    <location>
        <begin position="2185"/>
        <end position="2270"/>
    </location>
</feature>
<dbReference type="SUPFAM" id="SSF52540">
    <property type="entry name" value="P-loop containing nucleoside triphosphate hydrolases"/>
    <property type="match status" value="1"/>
</dbReference>
<dbReference type="Proteomes" id="UP001154114">
    <property type="component" value="Chromosome 9"/>
</dbReference>
<keyword evidence="12" id="KW-1185">Reference proteome</keyword>
<evidence type="ECO:0000256" key="6">
    <source>
        <dbReference type="ARBA" id="ARBA00023212"/>
    </source>
</evidence>
<name>A0A9P0G101_CHRIL</name>
<dbReference type="OrthoDB" id="21525at2759"/>
<feature type="coiled-coil region" evidence="8">
    <location>
        <begin position="2552"/>
        <end position="2668"/>
    </location>
</feature>
<keyword evidence="6" id="KW-0206">Cytoskeleton</keyword>
<feature type="binding site" evidence="7">
    <location>
        <begin position="87"/>
        <end position="94"/>
    </location>
    <ligand>
        <name>ATP</name>
        <dbReference type="ChEBI" id="CHEBI:30616"/>
    </ligand>
</feature>
<dbReference type="InterPro" id="IPR001752">
    <property type="entry name" value="Kinesin_motor_dom"/>
</dbReference>
<feature type="coiled-coil region" evidence="8">
    <location>
        <begin position="2364"/>
        <end position="2502"/>
    </location>
</feature>
<dbReference type="GO" id="GO:0005874">
    <property type="term" value="C:microtubule"/>
    <property type="evidence" value="ECO:0007669"/>
    <property type="project" value="TreeGrafter"/>
</dbReference>
<dbReference type="PRINTS" id="PR00380">
    <property type="entry name" value="KINESINHEAVY"/>
</dbReference>
<feature type="region of interest" description="Disordered" evidence="9">
    <location>
        <begin position="3045"/>
        <end position="3066"/>
    </location>
</feature>